<name>A0A6L6GC87_9GAMM</name>
<evidence type="ECO:0000313" key="2">
    <source>
        <dbReference type="EMBL" id="MTD10045.1"/>
    </source>
</evidence>
<accession>A0A6L6GC87</accession>
<feature type="chain" id="PRO_5027031994" evidence="1">
    <location>
        <begin position="23"/>
        <end position="187"/>
    </location>
</feature>
<organism evidence="2 3">
    <name type="scientific">Acinetobacter faecalis</name>
    <dbReference type="NCBI Taxonomy" id="2665161"/>
    <lineage>
        <taxon>Bacteria</taxon>
        <taxon>Pseudomonadati</taxon>
        <taxon>Pseudomonadota</taxon>
        <taxon>Gammaproteobacteria</taxon>
        <taxon>Moraxellales</taxon>
        <taxon>Moraxellaceae</taxon>
        <taxon>Acinetobacter</taxon>
    </lineage>
</organism>
<proteinExistence type="predicted"/>
<feature type="signal peptide" evidence="1">
    <location>
        <begin position="1"/>
        <end position="22"/>
    </location>
</feature>
<dbReference type="AlphaFoldDB" id="A0A6L6GC87"/>
<dbReference type="EMBL" id="WLYL01000002">
    <property type="protein sequence ID" value="MTD10045.1"/>
    <property type="molecule type" value="Genomic_DNA"/>
</dbReference>
<comment type="caution">
    <text evidence="2">The sequence shown here is derived from an EMBL/GenBank/DDBJ whole genome shotgun (WGS) entry which is preliminary data.</text>
</comment>
<reference evidence="2 3" key="1">
    <citation type="submission" date="2019-11" db="EMBL/GenBank/DDBJ databases">
        <authorList>
            <person name="An D."/>
        </authorList>
    </citation>
    <scope>NUCLEOTIDE SEQUENCE [LARGE SCALE GENOMIC DNA]</scope>
    <source>
        <strain evidence="2 3">YIM 103518</strain>
    </source>
</reference>
<dbReference type="InterPro" id="IPR021675">
    <property type="entry name" value="DUF3261"/>
</dbReference>
<protein>
    <submittedName>
        <fullName evidence="2">DUF3261 domain-containing protein</fullName>
    </submittedName>
</protein>
<keyword evidence="1" id="KW-0732">Signal</keyword>
<evidence type="ECO:0000313" key="3">
    <source>
        <dbReference type="Proteomes" id="UP000473854"/>
    </source>
</evidence>
<dbReference type="Pfam" id="PF11659">
    <property type="entry name" value="DUF3261"/>
    <property type="match status" value="1"/>
</dbReference>
<dbReference type="RefSeq" id="WP_154771713.1">
    <property type="nucleotide sequence ID" value="NZ_WLYL01000002.1"/>
</dbReference>
<gene>
    <name evidence="2" type="ORF">GIX10_01050</name>
</gene>
<sequence>MDFKPRLKLTATLLATALFCSACQSLIPSAQGLVTPSWVAQSYQRQDQIEVEWKKHSFSFLLYQQQNGQNLEMVALSLTGQQLFKLSFDGKKVDVQQRINQMKLLPFEYIVRDLLYATYPNFSQLKGSQIRVETNPSTQKIYIQQQAVLEIVHQPDSIELNNVQVPYQMVISSIDESLESDEASNAQ</sequence>
<evidence type="ECO:0000256" key="1">
    <source>
        <dbReference type="SAM" id="SignalP"/>
    </source>
</evidence>
<dbReference type="Proteomes" id="UP000473854">
    <property type="component" value="Unassembled WGS sequence"/>
</dbReference>